<dbReference type="OrthoDB" id="4772896at2"/>
<evidence type="ECO:0000313" key="3">
    <source>
        <dbReference type="EMBL" id="GEM37448.1"/>
    </source>
</evidence>
<name>A0A511MBH1_9NOCA</name>
<dbReference type="AlphaFoldDB" id="A0A511MBH1"/>
<comment type="caution">
    <text evidence="3">The sequence shown here is derived from an EMBL/GenBank/DDBJ whole genome shotgun (WGS) entry which is preliminary data.</text>
</comment>
<sequence>MRTLLIGSWAAHSHRVDFGRDPKDWDYIADNVEMRIGNEDFGFKVDILWDVTFEDWLPEGTNRVATLDELTTLKLSHSAWELRNGSWRKHMRDFVILRACGGKVDEDLYKLLRPAWERLHGRKPINLNQDSRSFFTDAVQRRYDHDSLHRSVAYTPGKPLYENVLRDGAEVEMDMGKIRALAFEEKVRLFREEIYATALERILIPSGYTASPTWAYRWALQRTITSLLKGWSSRFVAENYLTFLRPDHDYLAHHLSNTSYLIELDTAPTDLPARKETTDMDDKHVERLLLAHEFDTSYGPGTGWMAIRDMCAKHPDGFDVPGLGHVRQTDHGCNAGRTHQYLVVAIDFETGGQLHYRIDGCWDSWDCTWDGRLYQVTPRTETRTVYEPVTATAA</sequence>
<dbReference type="RefSeq" id="WP_147129588.1">
    <property type="nucleotide sequence ID" value="NZ_BJXA01000009.1"/>
</dbReference>
<dbReference type="Proteomes" id="UP000321424">
    <property type="component" value="Unassembled WGS sequence"/>
</dbReference>
<dbReference type="Pfam" id="PF23940">
    <property type="entry name" value="DUF7275"/>
    <property type="match status" value="1"/>
</dbReference>
<accession>A0A511MBH1</accession>
<protein>
    <submittedName>
        <fullName evidence="3">Uncharacterized protein</fullName>
    </submittedName>
</protein>
<organism evidence="3 4">
    <name type="scientific">Nocardia ninae NBRC 108245</name>
    <dbReference type="NCBI Taxonomy" id="1210091"/>
    <lineage>
        <taxon>Bacteria</taxon>
        <taxon>Bacillati</taxon>
        <taxon>Actinomycetota</taxon>
        <taxon>Actinomycetes</taxon>
        <taxon>Mycobacteriales</taxon>
        <taxon>Nocardiaceae</taxon>
        <taxon>Nocardia</taxon>
    </lineage>
</organism>
<evidence type="ECO:0000259" key="1">
    <source>
        <dbReference type="Pfam" id="PF23940"/>
    </source>
</evidence>
<feature type="domain" description="DUF7275" evidence="1">
    <location>
        <begin position="70"/>
        <end position="248"/>
    </location>
</feature>
<evidence type="ECO:0000259" key="2">
    <source>
        <dbReference type="Pfam" id="PF23942"/>
    </source>
</evidence>
<proteinExistence type="predicted"/>
<dbReference type="EMBL" id="BJXA01000009">
    <property type="protein sequence ID" value="GEM37448.1"/>
    <property type="molecule type" value="Genomic_DNA"/>
</dbReference>
<feature type="domain" description="DUF7277" evidence="2">
    <location>
        <begin position="4"/>
        <end position="31"/>
    </location>
</feature>
<keyword evidence="4" id="KW-1185">Reference proteome</keyword>
<dbReference type="Pfam" id="PF23942">
    <property type="entry name" value="DUF7277"/>
    <property type="match status" value="1"/>
</dbReference>
<evidence type="ECO:0000313" key="4">
    <source>
        <dbReference type="Proteomes" id="UP000321424"/>
    </source>
</evidence>
<gene>
    <name evidence="3" type="ORF">NN4_19670</name>
</gene>
<dbReference type="InterPro" id="IPR055701">
    <property type="entry name" value="DUF7277"/>
</dbReference>
<reference evidence="3 4" key="1">
    <citation type="submission" date="2019-07" db="EMBL/GenBank/DDBJ databases">
        <title>Whole genome shotgun sequence of Nocardia ninae NBRC 108245.</title>
        <authorList>
            <person name="Hosoyama A."/>
            <person name="Uohara A."/>
            <person name="Ohji S."/>
            <person name="Ichikawa N."/>
        </authorList>
    </citation>
    <scope>NUCLEOTIDE SEQUENCE [LARGE SCALE GENOMIC DNA]</scope>
    <source>
        <strain evidence="3 4">NBRC 108245</strain>
    </source>
</reference>
<dbReference type="InterPro" id="IPR055699">
    <property type="entry name" value="DUF7275"/>
</dbReference>